<dbReference type="SUPFAM" id="SSF52540">
    <property type="entry name" value="P-loop containing nucleoside triphosphate hydrolases"/>
    <property type="match status" value="1"/>
</dbReference>
<dbReference type="InterPro" id="IPR003593">
    <property type="entry name" value="AAA+_ATPase"/>
</dbReference>
<name>A0A934N0B4_9GAMM</name>
<comment type="similarity">
    <text evidence="1">Belongs to the ABC transporter superfamily.</text>
</comment>
<dbReference type="SMART" id="SM00382">
    <property type="entry name" value="AAA"/>
    <property type="match status" value="1"/>
</dbReference>
<accession>A0A934N0B4</accession>
<dbReference type="GO" id="GO:0015658">
    <property type="term" value="F:branched-chain amino acid transmembrane transporter activity"/>
    <property type="evidence" value="ECO:0007669"/>
    <property type="project" value="TreeGrafter"/>
</dbReference>
<keyword evidence="8" id="KW-1185">Reference proteome</keyword>
<dbReference type="CDD" id="cd03224">
    <property type="entry name" value="ABC_TM1139_LivF_branched"/>
    <property type="match status" value="1"/>
</dbReference>
<proteinExistence type="inferred from homology"/>
<evidence type="ECO:0000256" key="1">
    <source>
        <dbReference type="ARBA" id="ARBA00005417"/>
    </source>
</evidence>
<keyword evidence="5" id="KW-0029">Amino-acid transport</keyword>
<protein>
    <submittedName>
        <fullName evidence="7">ABC transporter ATP-binding protein</fullName>
    </submittedName>
</protein>
<dbReference type="InterPro" id="IPR003439">
    <property type="entry name" value="ABC_transporter-like_ATP-bd"/>
</dbReference>
<dbReference type="RefSeq" id="WP_199466715.1">
    <property type="nucleotide sequence ID" value="NZ_JAEMNX010000002.1"/>
</dbReference>
<evidence type="ECO:0000256" key="4">
    <source>
        <dbReference type="ARBA" id="ARBA00022840"/>
    </source>
</evidence>
<dbReference type="PROSITE" id="PS50893">
    <property type="entry name" value="ABC_TRANSPORTER_2"/>
    <property type="match status" value="1"/>
</dbReference>
<feature type="domain" description="ABC transporter" evidence="6">
    <location>
        <begin position="2"/>
        <end position="231"/>
    </location>
</feature>
<dbReference type="PANTHER" id="PTHR43820">
    <property type="entry name" value="HIGH-AFFINITY BRANCHED-CHAIN AMINO ACID TRANSPORT ATP-BINDING PROTEIN LIVF"/>
    <property type="match status" value="1"/>
</dbReference>
<dbReference type="Proteomes" id="UP000628710">
    <property type="component" value="Unassembled WGS sequence"/>
</dbReference>
<dbReference type="GO" id="GO:0016887">
    <property type="term" value="F:ATP hydrolysis activity"/>
    <property type="evidence" value="ECO:0007669"/>
    <property type="project" value="InterPro"/>
</dbReference>
<organism evidence="7 8">
    <name type="scientific">Marinomonas transparens</name>
    <dbReference type="NCBI Taxonomy" id="2795388"/>
    <lineage>
        <taxon>Bacteria</taxon>
        <taxon>Pseudomonadati</taxon>
        <taxon>Pseudomonadota</taxon>
        <taxon>Gammaproteobacteria</taxon>
        <taxon>Oceanospirillales</taxon>
        <taxon>Oceanospirillaceae</taxon>
        <taxon>Marinomonas</taxon>
    </lineage>
</organism>
<evidence type="ECO:0000256" key="5">
    <source>
        <dbReference type="ARBA" id="ARBA00022970"/>
    </source>
</evidence>
<evidence type="ECO:0000313" key="8">
    <source>
        <dbReference type="Proteomes" id="UP000628710"/>
    </source>
</evidence>
<dbReference type="Pfam" id="PF00005">
    <property type="entry name" value="ABC_tran"/>
    <property type="match status" value="1"/>
</dbReference>
<comment type="caution">
    <text evidence="7">The sequence shown here is derived from an EMBL/GenBank/DDBJ whole genome shotgun (WGS) entry which is preliminary data.</text>
</comment>
<sequence>MLSAKNLDVRYGQFRAVRGVSLEVKQGETIALIGANGAGKSTLLRAIAGALPIYSGELSFKHKVITHAASCDRVKQGLSLVPEGRRLFTEMTIEENLLLGKTINRAGDWDLDRVFDTFPNLVKRRHAKAGSLSGGEQQATAIGRALMSNPELLILDEVSLGLSPLVVDQVYASIEKLRDAGTTIILVEQALDRAIAFAKRAVCMLEGRIVLDKLTADTNRHEITEAYFGLQQSATQEAS</sequence>
<dbReference type="EMBL" id="JAEMNX010000002">
    <property type="protein sequence ID" value="MBJ7536542.1"/>
    <property type="molecule type" value="Genomic_DNA"/>
</dbReference>
<dbReference type="PANTHER" id="PTHR43820:SF4">
    <property type="entry name" value="HIGH-AFFINITY BRANCHED-CHAIN AMINO ACID TRANSPORT ATP-BINDING PROTEIN LIVF"/>
    <property type="match status" value="1"/>
</dbReference>
<evidence type="ECO:0000259" key="6">
    <source>
        <dbReference type="PROSITE" id="PS50893"/>
    </source>
</evidence>
<dbReference type="InterPro" id="IPR052156">
    <property type="entry name" value="BCAA_Transport_ATP-bd_LivF"/>
</dbReference>
<reference evidence="7" key="1">
    <citation type="submission" date="2020-12" db="EMBL/GenBank/DDBJ databases">
        <title>Marinomonas arctica sp. nov., a psychrotolerant bacterium isolated from the Arctic.</title>
        <authorList>
            <person name="Zhang Y."/>
        </authorList>
    </citation>
    <scope>NUCLEOTIDE SEQUENCE</scope>
    <source>
        <strain evidence="7">C1424</strain>
    </source>
</reference>
<gene>
    <name evidence="7" type="ORF">I8J31_02475</name>
</gene>
<dbReference type="InterPro" id="IPR027417">
    <property type="entry name" value="P-loop_NTPase"/>
</dbReference>
<keyword evidence="4 7" id="KW-0067">ATP-binding</keyword>
<evidence type="ECO:0000313" key="7">
    <source>
        <dbReference type="EMBL" id="MBJ7536542.1"/>
    </source>
</evidence>
<evidence type="ECO:0000256" key="3">
    <source>
        <dbReference type="ARBA" id="ARBA00022741"/>
    </source>
</evidence>
<evidence type="ECO:0000256" key="2">
    <source>
        <dbReference type="ARBA" id="ARBA00022448"/>
    </source>
</evidence>
<keyword evidence="3" id="KW-0547">Nucleotide-binding</keyword>
<dbReference type="Gene3D" id="3.40.50.300">
    <property type="entry name" value="P-loop containing nucleotide triphosphate hydrolases"/>
    <property type="match status" value="1"/>
</dbReference>
<keyword evidence="2" id="KW-0813">Transport</keyword>
<dbReference type="GO" id="GO:0005524">
    <property type="term" value="F:ATP binding"/>
    <property type="evidence" value="ECO:0007669"/>
    <property type="project" value="UniProtKB-KW"/>
</dbReference>
<dbReference type="GO" id="GO:0015807">
    <property type="term" value="P:L-amino acid transport"/>
    <property type="evidence" value="ECO:0007669"/>
    <property type="project" value="TreeGrafter"/>
</dbReference>
<dbReference type="AlphaFoldDB" id="A0A934N0B4"/>